<sequence>MAYIAPPQVVAGPARAPLPYGIFSVVDFETPDDPHWQAGGIQWEYLDPFTVQLIGQVQSPESDTSGLPIEFDNSADFDSGDLPDLDPGYTSATLFTAIGSFKVSPTAWSAEQALERATTVLTTFEERQVEHALWNGDVGASPSLTGAETLGSWDYESAHIALGELEQFIADTYGSLGVVHIPRKIALTLLHNGTLFTRGNALFTALGTPVVSGSGYPDGAMRATPALRGFRSEIFSATSRPGDNFDRLRNDQYAVAERTYVIAFDPTGVGEVEITA</sequence>
<gene>
    <name evidence="1" type="ORF">ACFOYW_08310</name>
</gene>
<protein>
    <recommendedName>
        <fullName evidence="3">Phage major capsid protein, HK97 family</fullName>
    </recommendedName>
</protein>
<evidence type="ECO:0008006" key="3">
    <source>
        <dbReference type="Google" id="ProtNLM"/>
    </source>
</evidence>
<dbReference type="EMBL" id="JBHSCN010000005">
    <property type="protein sequence ID" value="MFC4243374.1"/>
    <property type="molecule type" value="Genomic_DNA"/>
</dbReference>
<comment type="caution">
    <text evidence="1">The sequence shown here is derived from an EMBL/GenBank/DDBJ whole genome shotgun (WGS) entry which is preliminary data.</text>
</comment>
<proteinExistence type="predicted"/>
<dbReference type="Proteomes" id="UP001595900">
    <property type="component" value="Unassembled WGS sequence"/>
</dbReference>
<reference evidence="2" key="1">
    <citation type="journal article" date="2019" name="Int. J. Syst. Evol. Microbiol.">
        <title>The Global Catalogue of Microorganisms (GCM) 10K type strain sequencing project: providing services to taxonomists for standard genome sequencing and annotation.</title>
        <authorList>
            <consortium name="The Broad Institute Genomics Platform"/>
            <consortium name="The Broad Institute Genome Sequencing Center for Infectious Disease"/>
            <person name="Wu L."/>
            <person name="Ma J."/>
        </authorList>
    </citation>
    <scope>NUCLEOTIDE SEQUENCE [LARGE SCALE GENOMIC DNA]</scope>
    <source>
        <strain evidence="2">CGMCC 1.10363</strain>
    </source>
</reference>
<keyword evidence="2" id="KW-1185">Reference proteome</keyword>
<evidence type="ECO:0000313" key="1">
    <source>
        <dbReference type="EMBL" id="MFC4243374.1"/>
    </source>
</evidence>
<organism evidence="1 2">
    <name type="scientific">Gryllotalpicola reticulitermitis</name>
    <dbReference type="NCBI Taxonomy" id="1184153"/>
    <lineage>
        <taxon>Bacteria</taxon>
        <taxon>Bacillati</taxon>
        <taxon>Actinomycetota</taxon>
        <taxon>Actinomycetes</taxon>
        <taxon>Micrococcales</taxon>
        <taxon>Microbacteriaceae</taxon>
        <taxon>Gryllotalpicola</taxon>
    </lineage>
</organism>
<accession>A0ABV8Q7Q0</accession>
<name>A0ABV8Q7Q0_9MICO</name>
<evidence type="ECO:0000313" key="2">
    <source>
        <dbReference type="Proteomes" id="UP001595900"/>
    </source>
</evidence>
<dbReference type="RefSeq" id="WP_390228400.1">
    <property type="nucleotide sequence ID" value="NZ_JBHSCN010000005.1"/>
</dbReference>